<dbReference type="KEGG" id="mzh:Mzhil_1935"/>
<dbReference type="HOGENOM" id="CLU_045350_0_0_2"/>
<evidence type="ECO:0000313" key="3">
    <source>
        <dbReference type="EMBL" id="AEH61770.1"/>
    </source>
</evidence>
<dbReference type="InterPro" id="IPR026371">
    <property type="entry name" value="PGF_CTERM"/>
</dbReference>
<keyword evidence="1" id="KW-0732">Signal</keyword>
<dbReference type="EMBL" id="CP002101">
    <property type="protein sequence ID" value="AEH61770.1"/>
    <property type="molecule type" value="Genomic_DNA"/>
</dbReference>
<dbReference type="AlphaFoldDB" id="F7XKQ7"/>
<dbReference type="OrthoDB" id="142829at2157"/>
<dbReference type="GO" id="GO:0030115">
    <property type="term" value="C:S-layer"/>
    <property type="evidence" value="ECO:0007669"/>
    <property type="project" value="UniProtKB-SubCell"/>
</dbReference>
<evidence type="ECO:0000313" key="4">
    <source>
        <dbReference type="Proteomes" id="UP000006622"/>
    </source>
</evidence>
<dbReference type="GO" id="GO:0005886">
    <property type="term" value="C:plasma membrane"/>
    <property type="evidence" value="ECO:0007669"/>
    <property type="project" value="UniProtKB-SubCell"/>
</dbReference>
<accession>F7XKQ7</accession>
<feature type="domain" description="PGF-CTERM archaeal protein-sorting signal" evidence="2">
    <location>
        <begin position="454"/>
        <end position="475"/>
    </location>
</feature>
<dbReference type="RefSeq" id="WP_013899206.1">
    <property type="nucleotide sequence ID" value="NC_015676.1"/>
</dbReference>
<keyword evidence="4" id="KW-1185">Reference proteome</keyword>
<dbReference type="Pfam" id="PF18204">
    <property type="entry name" value="PGF-CTERM"/>
    <property type="match status" value="1"/>
</dbReference>
<dbReference type="GeneID" id="10823579"/>
<gene>
    <name evidence="3" type="ordered locus">Mzhil_1935</name>
</gene>
<dbReference type="NCBIfam" id="TIGR04126">
    <property type="entry name" value="PGF_CTERM"/>
    <property type="match status" value="1"/>
</dbReference>
<reference evidence="3" key="1">
    <citation type="submission" date="2010-07" db="EMBL/GenBank/DDBJ databases">
        <title>The complete genome of Methanosalsum zhilinae DSM 4017.</title>
        <authorList>
            <consortium name="US DOE Joint Genome Institute (JGI-PGF)"/>
            <person name="Lucas S."/>
            <person name="Copeland A."/>
            <person name="Lapidus A."/>
            <person name="Glavina del Rio T."/>
            <person name="Dalin E."/>
            <person name="Tice H."/>
            <person name="Bruce D."/>
            <person name="Goodwin L."/>
            <person name="Pitluck S."/>
            <person name="Kyrpides N."/>
            <person name="Mavromatis K."/>
            <person name="Ovchinnikova G."/>
            <person name="Daligault H."/>
            <person name="Detter J.C."/>
            <person name="Han C."/>
            <person name="Tapia R."/>
            <person name="Larimer F."/>
            <person name="Land M."/>
            <person name="Hauser L."/>
            <person name="Markowitz V."/>
            <person name="Cheng J.-F."/>
            <person name="Hugenholtz P."/>
            <person name="Woyke T."/>
            <person name="Wu D."/>
            <person name="Spring S."/>
            <person name="Schueler E."/>
            <person name="Brambilla E."/>
            <person name="Klenk H.-P."/>
            <person name="Eisen J.A."/>
        </authorList>
    </citation>
    <scope>NUCLEOTIDE SEQUENCE</scope>
    <source>
        <strain evidence="3">DSM 4017</strain>
    </source>
</reference>
<dbReference type="STRING" id="679901.Mzhil_1935"/>
<name>F7XKQ7_METZD</name>
<evidence type="ECO:0000256" key="1">
    <source>
        <dbReference type="ARBA" id="ARBA00022729"/>
    </source>
</evidence>
<organism evidence="3 4">
    <name type="scientific">Methanosalsum zhilinae (strain DSM 4017 / NBRC 107636 / OCM 62 / WeN5)</name>
    <name type="common">Methanohalophilus zhilinae</name>
    <dbReference type="NCBI Taxonomy" id="679901"/>
    <lineage>
        <taxon>Archaea</taxon>
        <taxon>Methanobacteriati</taxon>
        <taxon>Methanobacteriota</taxon>
        <taxon>Stenosarchaea group</taxon>
        <taxon>Methanomicrobia</taxon>
        <taxon>Methanosarcinales</taxon>
        <taxon>Methanosarcinaceae</taxon>
        <taxon>Methanosalsum</taxon>
    </lineage>
</organism>
<proteinExistence type="predicted"/>
<sequence length="476" mass="55237" precursor="true">MRITKQIVAITCAVLLLLCMPVSAHTDEELNEMSGEFLDIRNEIRALAQNIHDESEYIADDEALDPEIRDVAEEVHQMAHRIDRSAHDIRHYIDDGDYNQAKAELEVLKGLIIDLNNPVHKLDDIAPESHKHHADEVHHDLHDLQRKYQDFEGLFYEFLTDRLLELRNEIRAIAQDIHDESEYIADDESLDTEIRDLAEWIHQQAHKIDRSAHDIRHYIDDGNYNEAKAELDNLKSFIIELNGPVHELDHEVPESHKQHADEIHHDLHDLQHVFQKFESLFYTYIGDREYTEETNADSGDVPINERLLEIRNEIRALAQNIHDESEYIADDEALDPEIRDVAEEVHQLSHKIDRSAHDIRHYIDDGEVDKARNEMTNLRSLVVSLNSLAHELDDITPESHKHHADEVHHDMHALQHKLDDFSQLFDEWVQMNHADYQGHAVAEEIPEESQAESMPGFEAIFAITGLLAVAFLIRKL</sequence>
<evidence type="ECO:0000259" key="2">
    <source>
        <dbReference type="Pfam" id="PF18204"/>
    </source>
</evidence>
<protein>
    <recommendedName>
        <fullName evidence="2">PGF-CTERM archaeal protein-sorting signal domain-containing protein</fullName>
    </recommendedName>
</protein>
<dbReference type="Proteomes" id="UP000006622">
    <property type="component" value="Chromosome"/>
</dbReference>